<evidence type="ECO:0000313" key="18">
    <source>
        <dbReference type="Proteomes" id="UP000284177"/>
    </source>
</evidence>
<dbReference type="SUPFAM" id="SSF52440">
    <property type="entry name" value="PreATP-grasp domain"/>
    <property type="match status" value="1"/>
</dbReference>
<dbReference type="SMART" id="SM01210">
    <property type="entry name" value="GARS_C"/>
    <property type="match status" value="1"/>
</dbReference>
<accession>A0A419SUZ7</accession>
<dbReference type="FunFam" id="3.40.50.20:FF:000006">
    <property type="entry name" value="Phosphoribosylamine--glycine ligase, chloroplastic"/>
    <property type="match status" value="1"/>
</dbReference>
<dbReference type="InterPro" id="IPR011054">
    <property type="entry name" value="Rudment_hybrid_motif"/>
</dbReference>
<evidence type="ECO:0000256" key="5">
    <source>
        <dbReference type="ARBA" id="ARBA00022598"/>
    </source>
</evidence>
<evidence type="ECO:0000256" key="11">
    <source>
        <dbReference type="ARBA" id="ARBA00038345"/>
    </source>
</evidence>
<dbReference type="UniPathway" id="UPA00074">
    <property type="reaction ID" value="UER00125"/>
</dbReference>
<dbReference type="PROSITE" id="PS50975">
    <property type="entry name" value="ATP_GRASP"/>
    <property type="match status" value="1"/>
</dbReference>
<evidence type="ECO:0000259" key="16">
    <source>
        <dbReference type="PROSITE" id="PS50975"/>
    </source>
</evidence>
<keyword evidence="9 15" id="KW-0067">ATP-binding</keyword>
<evidence type="ECO:0000256" key="4">
    <source>
        <dbReference type="ARBA" id="ARBA00013255"/>
    </source>
</evidence>
<keyword evidence="8 14" id="KW-0658">Purine biosynthesis</keyword>
<dbReference type="InterPro" id="IPR020562">
    <property type="entry name" value="PRibGlycinamide_synth_N"/>
</dbReference>
<dbReference type="NCBIfam" id="TIGR00877">
    <property type="entry name" value="purD"/>
    <property type="match status" value="1"/>
</dbReference>
<dbReference type="InterPro" id="IPR011761">
    <property type="entry name" value="ATP-grasp"/>
</dbReference>
<evidence type="ECO:0000256" key="6">
    <source>
        <dbReference type="ARBA" id="ARBA00022723"/>
    </source>
</evidence>
<dbReference type="SMART" id="SM01209">
    <property type="entry name" value="GARS_A"/>
    <property type="match status" value="1"/>
</dbReference>
<dbReference type="Gene3D" id="3.40.50.20">
    <property type="match status" value="1"/>
</dbReference>
<evidence type="ECO:0000313" key="17">
    <source>
        <dbReference type="EMBL" id="RKD29035.1"/>
    </source>
</evidence>
<evidence type="ECO:0000256" key="14">
    <source>
        <dbReference type="HAMAP-Rule" id="MF_00138"/>
    </source>
</evidence>
<keyword evidence="6" id="KW-0479">Metal-binding</keyword>
<comment type="similarity">
    <text evidence="11 14">Belongs to the GARS family.</text>
</comment>
<dbReference type="SUPFAM" id="SSF51246">
    <property type="entry name" value="Rudiment single hybrid motif"/>
    <property type="match status" value="1"/>
</dbReference>
<dbReference type="AlphaFoldDB" id="A0A419SUZ7"/>
<comment type="cofactor">
    <cofactor evidence="1">
        <name>Mn(2+)</name>
        <dbReference type="ChEBI" id="CHEBI:29035"/>
    </cofactor>
</comment>
<proteinExistence type="inferred from homology"/>
<evidence type="ECO:0000256" key="2">
    <source>
        <dbReference type="ARBA" id="ARBA00001946"/>
    </source>
</evidence>
<dbReference type="RefSeq" id="WP_120170695.1">
    <property type="nucleotide sequence ID" value="NZ_MCIB01000039.1"/>
</dbReference>
<dbReference type="GO" id="GO:0005524">
    <property type="term" value="F:ATP binding"/>
    <property type="evidence" value="ECO:0007669"/>
    <property type="project" value="UniProtKB-UniRule"/>
</dbReference>
<organism evidence="17 18">
    <name type="scientific">Thermohalobacter berrensis</name>
    <dbReference type="NCBI Taxonomy" id="99594"/>
    <lineage>
        <taxon>Bacteria</taxon>
        <taxon>Bacillati</taxon>
        <taxon>Bacillota</taxon>
        <taxon>Tissierellia</taxon>
        <taxon>Tissierellales</taxon>
        <taxon>Thermohalobacteraceae</taxon>
        <taxon>Thermohalobacter</taxon>
    </lineage>
</organism>
<dbReference type="InterPro" id="IPR020561">
    <property type="entry name" value="PRibGlycinamid_synth_ATP-grasp"/>
</dbReference>
<sequence length="420" mass="46766">MKVLVIGSGAREHAIVWKIAQSERVSKIYCAPGNGGISQIAECVNIKAEDIDTLLAFALKEEIDLTVVGPEAPLVAGIVDRFTEKGLKVFGPNREGARLEGSKVYSKKFMEKYNIPTAKYKTYNSYEDVKNELSEYNYPLVIKADGLAAGKGVIICQELQEAEDAIESIMVDKKFGESGDRIVVEEFLEGIEASLLCFVDGKNIVPMESARDYKKAFDGDKGPNTGGMGCFSPNPIFTDGLKERIRKEILDKVIEGFKKEKIDFKGVLFIGLMITDEGPKVLEFNVRFGDPEAEVVLPRLESDIIDIFEKTIDGRLEKEDLKWSTKKSLCVIAASGGYPIKYEKGKEINGLDKIDDDVIVFHGGTKKEDGKLYTNGGRVLAVTSLRDDMESVRKVVYDNIERIKFQDMYYRKDIGDAIDN</sequence>
<dbReference type="HAMAP" id="MF_00138">
    <property type="entry name" value="GARS"/>
    <property type="match status" value="1"/>
</dbReference>
<evidence type="ECO:0000256" key="13">
    <source>
        <dbReference type="ARBA" id="ARBA00042864"/>
    </source>
</evidence>
<evidence type="ECO:0000256" key="10">
    <source>
        <dbReference type="ARBA" id="ARBA00023211"/>
    </source>
</evidence>
<dbReference type="PANTHER" id="PTHR43472:SF1">
    <property type="entry name" value="PHOSPHORIBOSYLAMINE--GLYCINE LIGASE, CHLOROPLASTIC"/>
    <property type="match status" value="1"/>
</dbReference>
<dbReference type="Proteomes" id="UP000284177">
    <property type="component" value="Unassembled WGS sequence"/>
</dbReference>
<dbReference type="PANTHER" id="PTHR43472">
    <property type="entry name" value="PHOSPHORIBOSYLAMINE--GLYCINE LIGASE"/>
    <property type="match status" value="1"/>
</dbReference>
<evidence type="ECO:0000256" key="12">
    <source>
        <dbReference type="ARBA" id="ARBA00042242"/>
    </source>
</evidence>
<reference evidence="17 18" key="1">
    <citation type="submission" date="2016-08" db="EMBL/GenBank/DDBJ databases">
        <title>Novel Firmicutes and Novel Genomes.</title>
        <authorList>
            <person name="Poppleton D.I."/>
            <person name="Gribaldo S."/>
        </authorList>
    </citation>
    <scope>NUCLEOTIDE SEQUENCE [LARGE SCALE GENOMIC DNA]</scope>
    <source>
        <strain evidence="17 18">CTT3</strain>
    </source>
</reference>
<gene>
    <name evidence="14" type="primary">purD</name>
    <name evidence="17" type="ORF">BET03_06735</name>
</gene>
<comment type="caution">
    <text evidence="17">The sequence shown here is derived from an EMBL/GenBank/DDBJ whole genome shotgun (WGS) entry which is preliminary data.</text>
</comment>
<dbReference type="GO" id="GO:0046872">
    <property type="term" value="F:metal ion binding"/>
    <property type="evidence" value="ECO:0007669"/>
    <property type="project" value="UniProtKB-KW"/>
</dbReference>
<dbReference type="EC" id="6.3.4.13" evidence="4 14"/>
<keyword evidence="5 14" id="KW-0436">Ligase</keyword>
<comment type="catalytic activity">
    <reaction evidence="14">
        <text>5-phospho-beta-D-ribosylamine + glycine + ATP = N(1)-(5-phospho-beta-D-ribosyl)glycinamide + ADP + phosphate + H(+)</text>
        <dbReference type="Rhea" id="RHEA:17453"/>
        <dbReference type="ChEBI" id="CHEBI:15378"/>
        <dbReference type="ChEBI" id="CHEBI:30616"/>
        <dbReference type="ChEBI" id="CHEBI:43474"/>
        <dbReference type="ChEBI" id="CHEBI:57305"/>
        <dbReference type="ChEBI" id="CHEBI:58681"/>
        <dbReference type="ChEBI" id="CHEBI:143788"/>
        <dbReference type="ChEBI" id="CHEBI:456216"/>
        <dbReference type="EC" id="6.3.4.13"/>
    </reaction>
</comment>
<dbReference type="InterPro" id="IPR037123">
    <property type="entry name" value="PRibGlycinamide_synth_C_sf"/>
</dbReference>
<dbReference type="EMBL" id="MCIB01000039">
    <property type="protein sequence ID" value="RKD29035.1"/>
    <property type="molecule type" value="Genomic_DNA"/>
</dbReference>
<dbReference type="OrthoDB" id="9807240at2"/>
<dbReference type="InterPro" id="IPR020559">
    <property type="entry name" value="PRibGlycinamide_synth_CS"/>
</dbReference>
<evidence type="ECO:0000256" key="3">
    <source>
        <dbReference type="ARBA" id="ARBA00005174"/>
    </source>
</evidence>
<dbReference type="GO" id="GO:0006189">
    <property type="term" value="P:'de novo' IMP biosynthetic process"/>
    <property type="evidence" value="ECO:0007669"/>
    <property type="project" value="UniProtKB-UniRule"/>
</dbReference>
<evidence type="ECO:0000256" key="8">
    <source>
        <dbReference type="ARBA" id="ARBA00022755"/>
    </source>
</evidence>
<dbReference type="GO" id="GO:0009113">
    <property type="term" value="P:purine nucleobase biosynthetic process"/>
    <property type="evidence" value="ECO:0007669"/>
    <property type="project" value="InterPro"/>
</dbReference>
<comment type="cofactor">
    <cofactor evidence="2">
        <name>Mg(2+)</name>
        <dbReference type="ChEBI" id="CHEBI:18420"/>
    </cofactor>
</comment>
<protein>
    <recommendedName>
        <fullName evidence="4 14">Phosphoribosylamine--glycine ligase</fullName>
        <ecNumber evidence="4 14">6.3.4.13</ecNumber>
    </recommendedName>
    <alternativeName>
        <fullName evidence="14">GARS</fullName>
    </alternativeName>
    <alternativeName>
        <fullName evidence="12 14">Glycinamide ribonucleotide synthetase</fullName>
    </alternativeName>
    <alternativeName>
        <fullName evidence="13 14">Phosphoribosylglycinamide synthetase</fullName>
    </alternativeName>
</protein>
<dbReference type="FunFam" id="3.90.600.10:FF:000001">
    <property type="entry name" value="Trifunctional purine biosynthetic protein adenosine-3"/>
    <property type="match status" value="1"/>
</dbReference>
<evidence type="ECO:0000256" key="9">
    <source>
        <dbReference type="ARBA" id="ARBA00022840"/>
    </source>
</evidence>
<dbReference type="PROSITE" id="PS00184">
    <property type="entry name" value="GARS"/>
    <property type="match status" value="1"/>
</dbReference>
<dbReference type="GO" id="GO:0004637">
    <property type="term" value="F:phosphoribosylamine-glycine ligase activity"/>
    <property type="evidence" value="ECO:0007669"/>
    <property type="project" value="UniProtKB-UniRule"/>
</dbReference>
<dbReference type="InterPro" id="IPR000115">
    <property type="entry name" value="PRibGlycinamide_synth"/>
</dbReference>
<dbReference type="FunFam" id="3.30.470.20:FF:000018">
    <property type="entry name" value="Trifunctional purine biosynthetic protein adenosine-3"/>
    <property type="match status" value="1"/>
</dbReference>
<comment type="pathway">
    <text evidence="3 14">Purine metabolism; IMP biosynthesis via de novo pathway; N(1)-(5-phospho-D-ribosyl)glycinamide from 5-phospho-alpha-D-ribose 1-diphosphate: step 2/2.</text>
</comment>
<keyword evidence="7 15" id="KW-0547">Nucleotide-binding</keyword>
<evidence type="ECO:0000256" key="7">
    <source>
        <dbReference type="ARBA" id="ARBA00022741"/>
    </source>
</evidence>
<name>A0A419SUZ7_9FIRM</name>
<dbReference type="Pfam" id="PF02843">
    <property type="entry name" value="GARS_C"/>
    <property type="match status" value="1"/>
</dbReference>
<dbReference type="Gene3D" id="3.90.600.10">
    <property type="entry name" value="Phosphoribosylglycinamide synthetase, C-terminal domain"/>
    <property type="match status" value="1"/>
</dbReference>
<evidence type="ECO:0000256" key="1">
    <source>
        <dbReference type="ARBA" id="ARBA00001936"/>
    </source>
</evidence>
<dbReference type="InterPro" id="IPR016185">
    <property type="entry name" value="PreATP-grasp_dom_sf"/>
</dbReference>
<dbReference type="InterPro" id="IPR020560">
    <property type="entry name" value="PRibGlycinamide_synth_C-dom"/>
</dbReference>
<dbReference type="Pfam" id="PF01071">
    <property type="entry name" value="GARS_A"/>
    <property type="match status" value="1"/>
</dbReference>
<dbReference type="Gene3D" id="3.30.470.20">
    <property type="entry name" value="ATP-grasp fold, B domain"/>
    <property type="match status" value="1"/>
</dbReference>
<keyword evidence="10" id="KW-0464">Manganese</keyword>
<keyword evidence="18" id="KW-1185">Reference proteome</keyword>
<dbReference type="InterPro" id="IPR013815">
    <property type="entry name" value="ATP_grasp_subdomain_1"/>
</dbReference>
<feature type="domain" description="ATP-grasp" evidence="16">
    <location>
        <begin position="107"/>
        <end position="313"/>
    </location>
</feature>
<dbReference type="Pfam" id="PF02844">
    <property type="entry name" value="GARS_N"/>
    <property type="match status" value="1"/>
</dbReference>
<dbReference type="SUPFAM" id="SSF56059">
    <property type="entry name" value="Glutathione synthetase ATP-binding domain-like"/>
    <property type="match status" value="1"/>
</dbReference>
<evidence type="ECO:0000256" key="15">
    <source>
        <dbReference type="PROSITE-ProRule" id="PRU00409"/>
    </source>
</evidence>
<dbReference type="Gene3D" id="3.30.1490.20">
    <property type="entry name" value="ATP-grasp fold, A domain"/>
    <property type="match status" value="1"/>
</dbReference>